<name>A0A5A7RH80_STRAF</name>
<evidence type="ECO:0000313" key="2">
    <source>
        <dbReference type="Proteomes" id="UP000325081"/>
    </source>
</evidence>
<proteinExistence type="predicted"/>
<evidence type="ECO:0000313" key="1">
    <source>
        <dbReference type="EMBL" id="GER56577.1"/>
    </source>
</evidence>
<reference evidence="2" key="1">
    <citation type="journal article" date="2019" name="Curr. Biol.">
        <title>Genome Sequence of Striga asiatica Provides Insight into the Evolution of Plant Parasitism.</title>
        <authorList>
            <person name="Yoshida S."/>
            <person name="Kim S."/>
            <person name="Wafula E.K."/>
            <person name="Tanskanen J."/>
            <person name="Kim Y.M."/>
            <person name="Honaas L."/>
            <person name="Yang Z."/>
            <person name="Spallek T."/>
            <person name="Conn C.E."/>
            <person name="Ichihashi Y."/>
            <person name="Cheong K."/>
            <person name="Cui S."/>
            <person name="Der J.P."/>
            <person name="Gundlach H."/>
            <person name="Jiao Y."/>
            <person name="Hori C."/>
            <person name="Ishida J.K."/>
            <person name="Kasahara H."/>
            <person name="Kiba T."/>
            <person name="Kim M.S."/>
            <person name="Koo N."/>
            <person name="Laohavisit A."/>
            <person name="Lee Y.H."/>
            <person name="Lumba S."/>
            <person name="McCourt P."/>
            <person name="Mortimer J.C."/>
            <person name="Mutuku J.M."/>
            <person name="Nomura T."/>
            <person name="Sasaki-Sekimoto Y."/>
            <person name="Seto Y."/>
            <person name="Wang Y."/>
            <person name="Wakatake T."/>
            <person name="Sakakibara H."/>
            <person name="Demura T."/>
            <person name="Yamaguchi S."/>
            <person name="Yoneyama K."/>
            <person name="Manabe R.I."/>
            <person name="Nelson D.C."/>
            <person name="Schulman A.H."/>
            <person name="Timko M.P."/>
            <person name="dePamphilis C.W."/>
            <person name="Choi D."/>
            <person name="Shirasu K."/>
        </authorList>
    </citation>
    <scope>NUCLEOTIDE SEQUENCE [LARGE SCALE GENOMIC DNA]</scope>
    <source>
        <strain evidence="2">cv. UVA1</strain>
    </source>
</reference>
<protein>
    <submittedName>
        <fullName evidence="1">Poly(A) polymerase 2</fullName>
    </submittedName>
</protein>
<keyword evidence="2" id="KW-1185">Reference proteome</keyword>
<accession>A0A5A7RH80</accession>
<sequence length="112" mass="12673">MRFSAGGVAPSGVTAAGEVGDWWSRRVCTATGGVGWRCRCSRSAEEALYVYPAGLITVESSGFKSEYTYSSPLARLDEILHHFIVRFHSLTRLTFKRRKKKKRFENVIDFNH</sequence>
<gene>
    <name evidence="1" type="ORF">STAS_34306</name>
</gene>
<dbReference type="AlphaFoldDB" id="A0A5A7RH80"/>
<dbReference type="Proteomes" id="UP000325081">
    <property type="component" value="Unassembled WGS sequence"/>
</dbReference>
<dbReference type="EMBL" id="BKCP01012736">
    <property type="protein sequence ID" value="GER56577.1"/>
    <property type="molecule type" value="Genomic_DNA"/>
</dbReference>
<organism evidence="1 2">
    <name type="scientific">Striga asiatica</name>
    <name type="common">Asiatic witchweed</name>
    <name type="synonym">Buchnera asiatica</name>
    <dbReference type="NCBI Taxonomy" id="4170"/>
    <lineage>
        <taxon>Eukaryota</taxon>
        <taxon>Viridiplantae</taxon>
        <taxon>Streptophyta</taxon>
        <taxon>Embryophyta</taxon>
        <taxon>Tracheophyta</taxon>
        <taxon>Spermatophyta</taxon>
        <taxon>Magnoliopsida</taxon>
        <taxon>eudicotyledons</taxon>
        <taxon>Gunneridae</taxon>
        <taxon>Pentapetalae</taxon>
        <taxon>asterids</taxon>
        <taxon>lamiids</taxon>
        <taxon>Lamiales</taxon>
        <taxon>Orobanchaceae</taxon>
        <taxon>Buchnereae</taxon>
        <taxon>Striga</taxon>
    </lineage>
</organism>
<comment type="caution">
    <text evidence="1">The sequence shown here is derived from an EMBL/GenBank/DDBJ whole genome shotgun (WGS) entry which is preliminary data.</text>
</comment>